<organism evidence="2 3">
    <name type="scientific">Streptomyces salyersiae</name>
    <dbReference type="NCBI Taxonomy" id="3075530"/>
    <lineage>
        <taxon>Bacteria</taxon>
        <taxon>Bacillati</taxon>
        <taxon>Actinomycetota</taxon>
        <taxon>Actinomycetes</taxon>
        <taxon>Kitasatosporales</taxon>
        <taxon>Streptomycetaceae</taxon>
        <taxon>Streptomyces</taxon>
    </lineage>
</organism>
<proteinExistence type="predicted"/>
<name>A0ABU2RVA4_9ACTN</name>
<dbReference type="EMBL" id="JAVREX010000029">
    <property type="protein sequence ID" value="MDT0432772.1"/>
    <property type="molecule type" value="Genomic_DNA"/>
</dbReference>
<protein>
    <submittedName>
        <fullName evidence="2">Uncharacterized protein</fullName>
    </submittedName>
</protein>
<evidence type="ECO:0000256" key="1">
    <source>
        <dbReference type="SAM" id="MobiDB-lite"/>
    </source>
</evidence>
<dbReference type="Proteomes" id="UP001183777">
    <property type="component" value="Unassembled WGS sequence"/>
</dbReference>
<evidence type="ECO:0000313" key="2">
    <source>
        <dbReference type="EMBL" id="MDT0432772.1"/>
    </source>
</evidence>
<dbReference type="RefSeq" id="WP_311661644.1">
    <property type="nucleotide sequence ID" value="NZ_JAVREX010000029.1"/>
</dbReference>
<keyword evidence="3" id="KW-1185">Reference proteome</keyword>
<feature type="compositionally biased region" description="Low complexity" evidence="1">
    <location>
        <begin position="191"/>
        <end position="212"/>
    </location>
</feature>
<gene>
    <name evidence="2" type="ORF">RM649_34800</name>
</gene>
<feature type="region of interest" description="Disordered" evidence="1">
    <location>
        <begin position="190"/>
        <end position="212"/>
    </location>
</feature>
<sequence>MTTAPERKVEAPNPVYLAAVLRHRQAMQAQLDRAKAMFAEVDTDATALLAQQYTATKSTKADVTLPDGETKFATVTRVGGEAEAQVTDRDAFHAWVRDTYPDHFGFRIVPARTEVTVDDAFTDQVLASATAANSAEYADPETGVVHDVPGVSIRPTRRPYFRWLFTRASKRQPLDGRDLAAQAVRAGLISTDTPPALPAAEPTPADTAPADQ</sequence>
<evidence type="ECO:0000313" key="3">
    <source>
        <dbReference type="Proteomes" id="UP001183777"/>
    </source>
</evidence>
<comment type="caution">
    <text evidence="2">The sequence shown here is derived from an EMBL/GenBank/DDBJ whole genome shotgun (WGS) entry which is preliminary data.</text>
</comment>
<accession>A0ABU2RVA4</accession>
<reference evidence="3" key="1">
    <citation type="submission" date="2023-07" db="EMBL/GenBank/DDBJ databases">
        <title>30 novel species of actinomycetes from the DSMZ collection.</title>
        <authorList>
            <person name="Nouioui I."/>
        </authorList>
    </citation>
    <scope>NUCLEOTIDE SEQUENCE [LARGE SCALE GENOMIC DNA]</scope>
    <source>
        <strain evidence="3">DSM 41770</strain>
    </source>
</reference>